<dbReference type="InterPro" id="IPR001977">
    <property type="entry name" value="Depp_CoAkinase"/>
</dbReference>
<evidence type="ECO:0000313" key="6">
    <source>
        <dbReference type="Proteomes" id="UP001501599"/>
    </source>
</evidence>
<dbReference type="NCBIfam" id="TIGR00152">
    <property type="entry name" value="dephospho-CoA kinase"/>
    <property type="match status" value="1"/>
</dbReference>
<protein>
    <recommendedName>
        <fullName evidence="3 4">Dephospho-CoA kinase</fullName>
        <ecNumber evidence="3 4">2.7.1.24</ecNumber>
    </recommendedName>
    <alternativeName>
        <fullName evidence="3">Dephosphocoenzyme A kinase</fullName>
    </alternativeName>
</protein>
<accession>A0ABN3APX9</accession>
<keyword evidence="1 3" id="KW-0547">Nucleotide-binding</keyword>
<evidence type="ECO:0000256" key="2">
    <source>
        <dbReference type="ARBA" id="ARBA00022840"/>
    </source>
</evidence>
<comment type="pathway">
    <text evidence="3">Cofactor biosynthesis; coenzyme A biosynthesis; CoA from (R)-pantothenate: step 5/5.</text>
</comment>
<organism evidence="5 6">
    <name type="scientific">Agrococcus versicolor</name>
    <dbReference type="NCBI Taxonomy" id="501482"/>
    <lineage>
        <taxon>Bacteria</taxon>
        <taxon>Bacillati</taxon>
        <taxon>Actinomycetota</taxon>
        <taxon>Actinomycetes</taxon>
        <taxon>Micrococcales</taxon>
        <taxon>Microbacteriaceae</taxon>
        <taxon>Agrococcus</taxon>
    </lineage>
</organism>
<dbReference type="EMBL" id="BAAAQT010000005">
    <property type="protein sequence ID" value="GAA2173316.1"/>
    <property type="molecule type" value="Genomic_DNA"/>
</dbReference>
<dbReference type="PANTHER" id="PTHR10695">
    <property type="entry name" value="DEPHOSPHO-COA KINASE-RELATED"/>
    <property type="match status" value="1"/>
</dbReference>
<sequence length="200" mass="21070">MQLIGLTGGIAAGKSTVAARLAEHGAIVIDADRVAREVVEPGEPALDRIAERFGAHVVVGGALDRAALGAIVFADAAARRDLERITHPAVQSRVAARIAEHAGDPDAVVVYDVPLLVEARVPHDFAGVVVAHAPAEQRIARLVALRGMEQAEAERRVRSQASDDERLAVADVVVDTSGTMEQTIAQTDALWSAIQEGTAW</sequence>
<evidence type="ECO:0000256" key="4">
    <source>
        <dbReference type="NCBIfam" id="TIGR00152"/>
    </source>
</evidence>
<keyword evidence="3" id="KW-0418">Kinase</keyword>
<dbReference type="HAMAP" id="MF_00376">
    <property type="entry name" value="Dephospho_CoA_kinase"/>
    <property type="match status" value="1"/>
</dbReference>
<comment type="catalytic activity">
    <reaction evidence="3">
        <text>3'-dephospho-CoA + ATP = ADP + CoA + H(+)</text>
        <dbReference type="Rhea" id="RHEA:18245"/>
        <dbReference type="ChEBI" id="CHEBI:15378"/>
        <dbReference type="ChEBI" id="CHEBI:30616"/>
        <dbReference type="ChEBI" id="CHEBI:57287"/>
        <dbReference type="ChEBI" id="CHEBI:57328"/>
        <dbReference type="ChEBI" id="CHEBI:456216"/>
        <dbReference type="EC" id="2.7.1.24"/>
    </reaction>
</comment>
<dbReference type="EC" id="2.7.1.24" evidence="3 4"/>
<name>A0ABN3APX9_9MICO</name>
<comment type="caution">
    <text evidence="5">The sequence shown here is derived from an EMBL/GenBank/DDBJ whole genome shotgun (WGS) entry which is preliminary data.</text>
</comment>
<keyword evidence="3" id="KW-0808">Transferase</keyword>
<dbReference type="PANTHER" id="PTHR10695:SF46">
    <property type="entry name" value="BIFUNCTIONAL COENZYME A SYNTHASE-RELATED"/>
    <property type="match status" value="1"/>
</dbReference>
<gene>
    <name evidence="3" type="primary">coaE</name>
    <name evidence="5" type="ORF">GCM10009846_14830</name>
</gene>
<comment type="function">
    <text evidence="3">Catalyzes the phosphorylation of the 3'-hydroxyl group of dephosphocoenzyme A to form coenzyme A.</text>
</comment>
<keyword evidence="2 3" id="KW-0067">ATP-binding</keyword>
<dbReference type="SUPFAM" id="SSF52540">
    <property type="entry name" value="P-loop containing nucleoside triphosphate hydrolases"/>
    <property type="match status" value="1"/>
</dbReference>
<dbReference type="PROSITE" id="PS51219">
    <property type="entry name" value="DPCK"/>
    <property type="match status" value="1"/>
</dbReference>
<proteinExistence type="inferred from homology"/>
<evidence type="ECO:0000256" key="3">
    <source>
        <dbReference type="HAMAP-Rule" id="MF_00376"/>
    </source>
</evidence>
<comment type="subcellular location">
    <subcellularLocation>
        <location evidence="3">Cytoplasm</location>
    </subcellularLocation>
</comment>
<feature type="binding site" evidence="3">
    <location>
        <begin position="11"/>
        <end position="16"/>
    </location>
    <ligand>
        <name>ATP</name>
        <dbReference type="ChEBI" id="CHEBI:30616"/>
    </ligand>
</feature>
<dbReference type="NCBIfam" id="NF002879">
    <property type="entry name" value="PRK03333.1"/>
    <property type="match status" value="1"/>
</dbReference>
<comment type="similarity">
    <text evidence="3">Belongs to the CoaE family.</text>
</comment>
<dbReference type="Pfam" id="PF01121">
    <property type="entry name" value="CoaE"/>
    <property type="match status" value="1"/>
</dbReference>
<keyword evidence="3" id="KW-0173">Coenzyme A biosynthesis</keyword>
<dbReference type="Proteomes" id="UP001501599">
    <property type="component" value="Unassembled WGS sequence"/>
</dbReference>
<reference evidence="6" key="1">
    <citation type="journal article" date="2019" name="Int. J. Syst. Evol. Microbiol.">
        <title>The Global Catalogue of Microorganisms (GCM) 10K type strain sequencing project: providing services to taxonomists for standard genome sequencing and annotation.</title>
        <authorList>
            <consortium name="The Broad Institute Genomics Platform"/>
            <consortium name="The Broad Institute Genome Sequencing Center for Infectious Disease"/>
            <person name="Wu L."/>
            <person name="Ma J."/>
        </authorList>
    </citation>
    <scope>NUCLEOTIDE SEQUENCE [LARGE SCALE GENOMIC DNA]</scope>
    <source>
        <strain evidence="6">JCM 16026</strain>
    </source>
</reference>
<evidence type="ECO:0000256" key="1">
    <source>
        <dbReference type="ARBA" id="ARBA00022741"/>
    </source>
</evidence>
<dbReference type="Gene3D" id="3.40.50.300">
    <property type="entry name" value="P-loop containing nucleotide triphosphate hydrolases"/>
    <property type="match status" value="1"/>
</dbReference>
<keyword evidence="3" id="KW-0963">Cytoplasm</keyword>
<dbReference type="RefSeq" id="WP_344342264.1">
    <property type="nucleotide sequence ID" value="NZ_BAAAQT010000005.1"/>
</dbReference>
<keyword evidence="6" id="KW-1185">Reference proteome</keyword>
<dbReference type="CDD" id="cd02022">
    <property type="entry name" value="DPCK"/>
    <property type="match status" value="1"/>
</dbReference>
<evidence type="ECO:0000313" key="5">
    <source>
        <dbReference type="EMBL" id="GAA2173316.1"/>
    </source>
</evidence>
<dbReference type="InterPro" id="IPR027417">
    <property type="entry name" value="P-loop_NTPase"/>
</dbReference>